<dbReference type="CDD" id="cd10434">
    <property type="entry name" value="GIY-YIG_UvrC_Cho"/>
    <property type="match status" value="1"/>
</dbReference>
<dbReference type="SUPFAM" id="SSF82771">
    <property type="entry name" value="GIY-YIG endonuclease"/>
    <property type="match status" value="1"/>
</dbReference>
<dbReference type="AlphaFoldDB" id="A0A3N4GQF1"/>
<dbReference type="PROSITE" id="PS50164">
    <property type="entry name" value="GIY_YIG"/>
    <property type="match status" value="1"/>
</dbReference>
<dbReference type="GO" id="GO:0009380">
    <property type="term" value="C:excinuclease repair complex"/>
    <property type="evidence" value="ECO:0007669"/>
    <property type="project" value="TreeGrafter"/>
</dbReference>
<protein>
    <submittedName>
        <fullName evidence="4">DEDD exnuclease domain-containing protein</fullName>
    </submittedName>
</protein>
<sequence length="623" mass="67249">MLSVGRTSVRGVVVDTAQLSFADLGSGADGTDDPGFGEQSLFDTTIVVVDLETTGGDPARDAITEIGAVKVRGGEVLGEFATLVDPQRSIPPQVVALTGITSAMVYDAPQIGEVLSSFVEFARGCLLVAHNARFDMGFLRHNAARMDMAWPFHTSLCTVRLARRVLTRDEAPTVRLGALADLFDVSVRPTHRALDDARATVEVMHRLLERIGNQGVHTYADLTAYLPRGNPRLYAKRHLAEGLPARPGVYLFRGPSAEVLYVGTATDLRRRVMSYFNGSDPRPRIAEMVNLAVRVDHVECAHALEAGVRELRLIVAHMPAYNRRSTRPHRGWWITLTGERFSRLQITRTPGTDSVGPVANRNRATEIAELISRAAKLRTCRARIPVGATHHWCRTPADGGDVLDGCAAATDRPLTVADYVDRVQAAHDLLSGRDSALLSGLIDELDRLTDAQMFETAARHRDRVAATIDTLARCQRLSALCRIAEIVVARTDGAGGWELAVIRHGRLASAGHARRGVAPMPVVDALIACAETVLPGEGPLLGASPEEAALLYRWLGQPGVRIVASSEGFSSPVGSAASRGDWAAAARSAAETAVRRRRPPAPHPKSVAQRAKAVRPERLHALS</sequence>
<dbReference type="GO" id="GO:0003677">
    <property type="term" value="F:DNA binding"/>
    <property type="evidence" value="ECO:0007669"/>
    <property type="project" value="InterPro"/>
</dbReference>
<evidence type="ECO:0000259" key="3">
    <source>
        <dbReference type="PROSITE" id="PS50164"/>
    </source>
</evidence>
<evidence type="ECO:0000313" key="4">
    <source>
        <dbReference type="EMBL" id="RPA63428.1"/>
    </source>
</evidence>
<keyword evidence="5" id="KW-1185">Reference proteome</keyword>
<dbReference type="GO" id="GO:0006260">
    <property type="term" value="P:DNA replication"/>
    <property type="evidence" value="ECO:0007669"/>
    <property type="project" value="InterPro"/>
</dbReference>
<dbReference type="Proteomes" id="UP000267536">
    <property type="component" value="Unassembled WGS sequence"/>
</dbReference>
<proteinExistence type="predicted"/>
<keyword evidence="1" id="KW-0378">Hydrolase</keyword>
<gene>
    <name evidence="4" type="ORF">EF294_07960</name>
</gene>
<dbReference type="InterPro" id="IPR000305">
    <property type="entry name" value="GIY-YIG_endonuc"/>
</dbReference>
<evidence type="ECO:0000256" key="2">
    <source>
        <dbReference type="SAM" id="MobiDB-lite"/>
    </source>
</evidence>
<dbReference type="InterPro" id="IPR047296">
    <property type="entry name" value="GIY-YIG_UvrC_Cho"/>
</dbReference>
<dbReference type="InterPro" id="IPR035901">
    <property type="entry name" value="GIY-YIG_endonuc_sf"/>
</dbReference>
<dbReference type="InterPro" id="IPR012337">
    <property type="entry name" value="RNaseH-like_sf"/>
</dbReference>
<dbReference type="InterPro" id="IPR050066">
    <property type="entry name" value="UvrABC_protein_C"/>
</dbReference>
<keyword evidence="1" id="KW-0540">Nuclease</keyword>
<feature type="compositionally biased region" description="Basic and acidic residues" evidence="2">
    <location>
        <begin position="614"/>
        <end position="623"/>
    </location>
</feature>
<dbReference type="GO" id="GO:0004527">
    <property type="term" value="F:exonuclease activity"/>
    <property type="evidence" value="ECO:0007669"/>
    <property type="project" value="UniProtKB-KW"/>
</dbReference>
<dbReference type="SMART" id="SM00465">
    <property type="entry name" value="GIYc"/>
    <property type="match status" value="1"/>
</dbReference>
<dbReference type="GO" id="GO:0003887">
    <property type="term" value="F:DNA-directed DNA polymerase activity"/>
    <property type="evidence" value="ECO:0007669"/>
    <property type="project" value="InterPro"/>
</dbReference>
<name>A0A3N4GQF1_9ACTN</name>
<feature type="region of interest" description="Disordered" evidence="2">
    <location>
        <begin position="587"/>
        <end position="623"/>
    </location>
</feature>
<dbReference type="InterPro" id="IPR013520">
    <property type="entry name" value="Ribonucl_H"/>
</dbReference>
<dbReference type="Gene3D" id="3.30.420.10">
    <property type="entry name" value="Ribonuclease H-like superfamily/Ribonuclease H"/>
    <property type="match status" value="1"/>
</dbReference>
<dbReference type="InterPro" id="IPR036397">
    <property type="entry name" value="RNaseH_sf"/>
</dbReference>
<dbReference type="FunFam" id="3.30.420.10:FF:000045">
    <property type="entry name" value="3'-5' exonuclease DinG"/>
    <property type="match status" value="1"/>
</dbReference>
<evidence type="ECO:0000256" key="1">
    <source>
        <dbReference type="ARBA" id="ARBA00022839"/>
    </source>
</evidence>
<dbReference type="PANTHER" id="PTHR30562:SF1">
    <property type="entry name" value="UVRABC SYSTEM PROTEIN C"/>
    <property type="match status" value="1"/>
</dbReference>
<dbReference type="GO" id="GO:0006289">
    <property type="term" value="P:nucleotide-excision repair"/>
    <property type="evidence" value="ECO:0007669"/>
    <property type="project" value="InterPro"/>
</dbReference>
<comment type="caution">
    <text evidence="4">The sequence shown here is derived from an EMBL/GenBank/DDBJ whole genome shotgun (WGS) entry which is preliminary data.</text>
</comment>
<dbReference type="Gene3D" id="3.40.1440.10">
    <property type="entry name" value="GIY-YIG endonuclease"/>
    <property type="match status" value="1"/>
</dbReference>
<organism evidence="4 5">
    <name type="scientific">Gordonia oryzae</name>
    <dbReference type="NCBI Taxonomy" id="2487349"/>
    <lineage>
        <taxon>Bacteria</taxon>
        <taxon>Bacillati</taxon>
        <taxon>Actinomycetota</taxon>
        <taxon>Actinomycetes</taxon>
        <taxon>Mycobacteriales</taxon>
        <taxon>Gordoniaceae</taxon>
        <taxon>Gordonia</taxon>
    </lineage>
</organism>
<dbReference type="OrthoDB" id="9803913at2"/>
<dbReference type="NCBIfam" id="NF005907">
    <property type="entry name" value="PRK07883.1-5"/>
    <property type="match status" value="1"/>
</dbReference>
<accession>A0A3N4GQF1</accession>
<dbReference type="EMBL" id="RKMH01000005">
    <property type="protein sequence ID" value="RPA63428.1"/>
    <property type="molecule type" value="Genomic_DNA"/>
</dbReference>
<reference evidence="4 5" key="1">
    <citation type="submission" date="2018-11" db="EMBL/GenBank/DDBJ databases">
        <title>Draft genome sequence of Gordonia sp. RS15-1S isolated from rice stems.</title>
        <authorList>
            <person name="Muangham S."/>
        </authorList>
    </citation>
    <scope>NUCLEOTIDE SEQUENCE [LARGE SCALE GENOMIC DNA]</scope>
    <source>
        <strain evidence="4 5">RS15-1S</strain>
    </source>
</reference>
<dbReference type="NCBIfam" id="NF005905">
    <property type="entry name" value="PRK07883.1-3"/>
    <property type="match status" value="1"/>
</dbReference>
<dbReference type="InterPro" id="IPR006054">
    <property type="entry name" value="DnaQ"/>
</dbReference>
<evidence type="ECO:0000313" key="5">
    <source>
        <dbReference type="Proteomes" id="UP000267536"/>
    </source>
</evidence>
<dbReference type="Pfam" id="PF00929">
    <property type="entry name" value="RNase_T"/>
    <property type="match status" value="1"/>
</dbReference>
<dbReference type="RefSeq" id="WP_123927823.1">
    <property type="nucleotide sequence ID" value="NZ_JBPSDP010000001.1"/>
</dbReference>
<dbReference type="CDD" id="cd06127">
    <property type="entry name" value="DEDDh"/>
    <property type="match status" value="1"/>
</dbReference>
<dbReference type="SUPFAM" id="SSF53098">
    <property type="entry name" value="Ribonuclease H-like"/>
    <property type="match status" value="1"/>
</dbReference>
<feature type="domain" description="GIY-YIG" evidence="3">
    <location>
        <begin position="245"/>
        <end position="323"/>
    </location>
</feature>
<dbReference type="PANTHER" id="PTHR30562">
    <property type="entry name" value="UVRC/OXIDOREDUCTASE"/>
    <property type="match status" value="1"/>
</dbReference>
<dbReference type="NCBIfam" id="TIGR00573">
    <property type="entry name" value="dnaq"/>
    <property type="match status" value="1"/>
</dbReference>
<dbReference type="SMART" id="SM00479">
    <property type="entry name" value="EXOIII"/>
    <property type="match status" value="1"/>
</dbReference>
<keyword evidence="1" id="KW-0269">Exonuclease</keyword>